<dbReference type="GO" id="GO:0015630">
    <property type="term" value="C:microtubule cytoskeleton"/>
    <property type="evidence" value="ECO:0007669"/>
    <property type="project" value="TreeGrafter"/>
</dbReference>
<evidence type="ECO:0000256" key="12">
    <source>
        <dbReference type="SAM" id="MobiDB-lite"/>
    </source>
</evidence>
<accession>G7YF85</accession>
<comment type="similarity">
    <text evidence="2">Belongs to the tektin family.</text>
</comment>
<sequence length="850" mass="96147">MTSRGPVSCVAVLTETESTYQPNSKSNIVEWNKRKPQNLPLPKYVLASAMGDKAALADKKRFRSSIEAQIHDALRNGNCYARLYNSDTIKPWLAAISLFALLDGRVTCGYGVISVTNVADMKGNSAPTGIRHSSCHMHAHSSEIHGLKHKIEASTQVSEVGFFLSFSGCRSPEGHKRKESSCHMHAHSSEIHGLKHKIEASTQVSEVGFFLSFSGCRSPEGHKRKESPSSYSESSRTQVTSQCRLLSAVIDGPQQVWAKWLSIERKTGCLYIKGAMHSPTREKAIKNKTNSSLPNHTDQCKCSSLIGVLATKLELLSKALTDATTKNAAIWTKVDKELSSLGEYLALSTPGLLAARRVIQLSDAAIKTATASLVDRRETRLVVLDLFPLEYRRLRGDLILTYALFEQGLANRFFTVDPANTRRGHGERKPLNDKTKYNTRSVGNVSIVCINPRCPQRFTHEEWTFSNNVKYRSAEKEREFSQGLQNECDRYMDEAEKRTDHQRITDIKYWKSEVNKKLDDVTAETDALHASFIRLKKALEASEEPLHLAQQCILTRYFREFIKYPFREGRFGIDLVHDDAQKELCKEVEVYKGVQALLQKTLEQTKEQLRLNRKAIYNLKKDAGDKLSAQHIDEFALSLKSTDESLPGLKSGTLIDPNSFTTEEWQNFSHNTIQAGDKQLQNSQQLRSIIDGILQQIASDQRRQVEATNRALKKRITETRDAKGKLEEHLSRVLEEISKMEDMISELNKSIKDKEGALRLAGTRIDLRKVRPNVELCRDAAEYRLIQEVDEITTDVAELRHRLKLAHDSLKALCRRQLDLEEEIQIKAATLFIDEVQCMGMRESLQINAY</sequence>
<dbReference type="InterPro" id="IPR000435">
    <property type="entry name" value="Tektins"/>
</dbReference>
<dbReference type="Proteomes" id="UP000008909">
    <property type="component" value="Unassembled WGS sequence"/>
</dbReference>
<dbReference type="GO" id="GO:0005634">
    <property type="term" value="C:nucleus"/>
    <property type="evidence" value="ECO:0007669"/>
    <property type="project" value="TreeGrafter"/>
</dbReference>
<keyword evidence="6" id="KW-0969">Cilium</keyword>
<evidence type="ECO:0000256" key="11">
    <source>
        <dbReference type="SAM" id="Coils"/>
    </source>
</evidence>
<gene>
    <name evidence="13" type="ORF">CLF_106473</name>
</gene>
<dbReference type="PRINTS" id="PR00511">
    <property type="entry name" value="TEKTIN"/>
</dbReference>
<dbReference type="GO" id="GO:0060294">
    <property type="term" value="P:cilium movement involved in cell motility"/>
    <property type="evidence" value="ECO:0007669"/>
    <property type="project" value="InterPro"/>
</dbReference>
<dbReference type="GO" id="GO:0060271">
    <property type="term" value="P:cilium assembly"/>
    <property type="evidence" value="ECO:0007669"/>
    <property type="project" value="TreeGrafter"/>
</dbReference>
<evidence type="ECO:0000256" key="5">
    <source>
        <dbReference type="ARBA" id="ARBA00023054"/>
    </source>
</evidence>
<evidence type="ECO:0000313" key="13">
    <source>
        <dbReference type="EMBL" id="GAA51618.1"/>
    </source>
</evidence>
<feature type="coiled-coil region" evidence="11">
    <location>
        <begin position="702"/>
        <end position="757"/>
    </location>
</feature>
<protein>
    <recommendedName>
        <fullName evidence="9">Tektin-1</fullName>
    </recommendedName>
</protein>
<reference key="2">
    <citation type="submission" date="2011-10" db="EMBL/GenBank/DDBJ databases">
        <title>The genome and transcriptome sequence of Clonorchis sinensis provide insights into the carcinogenic liver fluke.</title>
        <authorList>
            <person name="Wang X."/>
            <person name="Huang Y."/>
            <person name="Chen W."/>
            <person name="Liu H."/>
            <person name="Guo L."/>
            <person name="Chen Y."/>
            <person name="Luo F."/>
            <person name="Zhou W."/>
            <person name="Sun J."/>
            <person name="Mao Q."/>
            <person name="Liang P."/>
            <person name="Zhou C."/>
            <person name="Tian Y."/>
            <person name="Men J."/>
            <person name="Lv X."/>
            <person name="Huang L."/>
            <person name="Zhou J."/>
            <person name="Hu Y."/>
            <person name="Li R."/>
            <person name="Zhang F."/>
            <person name="Lei H."/>
            <person name="Li X."/>
            <person name="Hu X."/>
            <person name="Liang C."/>
            <person name="Xu J."/>
            <person name="Wu Z."/>
            <person name="Yu X."/>
        </authorList>
    </citation>
    <scope>NUCLEOTIDE SEQUENCE</scope>
    <source>
        <strain>Henan</strain>
    </source>
</reference>
<reference evidence="13" key="1">
    <citation type="journal article" date="2011" name="Genome Biol.">
        <title>The draft genome of the carcinogenic human liver fluke Clonorchis sinensis.</title>
        <authorList>
            <person name="Wang X."/>
            <person name="Chen W."/>
            <person name="Huang Y."/>
            <person name="Sun J."/>
            <person name="Men J."/>
            <person name="Liu H."/>
            <person name="Luo F."/>
            <person name="Guo L."/>
            <person name="Lv X."/>
            <person name="Deng C."/>
            <person name="Zhou C."/>
            <person name="Fan Y."/>
            <person name="Li X."/>
            <person name="Huang L."/>
            <person name="Hu Y."/>
            <person name="Liang C."/>
            <person name="Hu X."/>
            <person name="Xu J."/>
            <person name="Yu X."/>
        </authorList>
    </citation>
    <scope>NUCLEOTIDE SEQUENCE [LARGE SCALE GENOMIC DNA]</scope>
    <source>
        <strain evidence="13">Henan</strain>
    </source>
</reference>
<evidence type="ECO:0000256" key="2">
    <source>
        <dbReference type="ARBA" id="ARBA00007209"/>
    </source>
</evidence>
<evidence type="ECO:0000256" key="10">
    <source>
        <dbReference type="ARBA" id="ARBA00045224"/>
    </source>
</evidence>
<dbReference type="GO" id="GO:0005737">
    <property type="term" value="C:cytoplasm"/>
    <property type="evidence" value="ECO:0007669"/>
    <property type="project" value="UniProtKB-ARBA"/>
</dbReference>
<comment type="subcellular location">
    <subcellularLocation>
        <location evidence="1">Cytoplasm</location>
        <location evidence="1">Cytoskeleton</location>
        <location evidence="1">Flagellum axoneme</location>
    </subcellularLocation>
</comment>
<dbReference type="PANTHER" id="PTHR19960:SF25">
    <property type="entry name" value="TEKTIN-1"/>
    <property type="match status" value="1"/>
</dbReference>
<feature type="region of interest" description="Disordered" evidence="12">
    <location>
        <begin position="217"/>
        <end position="236"/>
    </location>
</feature>
<evidence type="ECO:0000256" key="4">
    <source>
        <dbReference type="ARBA" id="ARBA00022846"/>
    </source>
</evidence>
<evidence type="ECO:0000313" key="14">
    <source>
        <dbReference type="Proteomes" id="UP000008909"/>
    </source>
</evidence>
<dbReference type="AlphaFoldDB" id="G7YF85"/>
<evidence type="ECO:0000256" key="9">
    <source>
        <dbReference type="ARBA" id="ARBA00039960"/>
    </source>
</evidence>
<dbReference type="GO" id="GO:0005929">
    <property type="term" value="C:cilium"/>
    <property type="evidence" value="ECO:0007669"/>
    <property type="project" value="UniProtKB-ARBA"/>
</dbReference>
<dbReference type="EMBL" id="DF143176">
    <property type="protein sequence ID" value="GAA51618.1"/>
    <property type="molecule type" value="Genomic_DNA"/>
</dbReference>
<name>G7YF85_CLOSI</name>
<proteinExistence type="inferred from homology"/>
<keyword evidence="7" id="KW-0206">Cytoskeleton</keyword>
<keyword evidence="4" id="KW-0282">Flagellum</keyword>
<comment type="function">
    <text evidence="10">Microtubule inner protein (MIP) part of the dynein-decorated doublet microtubules (DMTs) in cilia and flagellar axoneme. Forms filamentous polymers in the walls of ciliary and flagellar microtubules.</text>
</comment>
<evidence type="ECO:0000256" key="7">
    <source>
        <dbReference type="ARBA" id="ARBA00023212"/>
    </source>
</evidence>
<keyword evidence="8" id="KW-0966">Cell projection</keyword>
<dbReference type="Pfam" id="PF03148">
    <property type="entry name" value="Tektin"/>
    <property type="match status" value="1"/>
</dbReference>
<keyword evidence="5 11" id="KW-0175">Coiled coil</keyword>
<evidence type="ECO:0000256" key="3">
    <source>
        <dbReference type="ARBA" id="ARBA00022490"/>
    </source>
</evidence>
<dbReference type="InterPro" id="IPR048256">
    <property type="entry name" value="Tektin-like"/>
</dbReference>
<keyword evidence="14" id="KW-1185">Reference proteome</keyword>
<evidence type="ECO:0000256" key="1">
    <source>
        <dbReference type="ARBA" id="ARBA00004611"/>
    </source>
</evidence>
<dbReference type="PANTHER" id="PTHR19960">
    <property type="entry name" value="TEKTIN"/>
    <property type="match status" value="1"/>
</dbReference>
<keyword evidence="3" id="KW-0963">Cytoplasm</keyword>
<evidence type="ECO:0000256" key="8">
    <source>
        <dbReference type="ARBA" id="ARBA00023273"/>
    </source>
</evidence>
<evidence type="ECO:0000256" key="6">
    <source>
        <dbReference type="ARBA" id="ARBA00023069"/>
    </source>
</evidence>
<organism evidence="13 14">
    <name type="scientific">Clonorchis sinensis</name>
    <name type="common">Chinese liver fluke</name>
    <dbReference type="NCBI Taxonomy" id="79923"/>
    <lineage>
        <taxon>Eukaryota</taxon>
        <taxon>Metazoa</taxon>
        <taxon>Spiralia</taxon>
        <taxon>Lophotrochozoa</taxon>
        <taxon>Platyhelminthes</taxon>
        <taxon>Trematoda</taxon>
        <taxon>Digenea</taxon>
        <taxon>Opisthorchiida</taxon>
        <taxon>Opisthorchiata</taxon>
        <taxon>Opisthorchiidae</taxon>
        <taxon>Clonorchis</taxon>
    </lineage>
</organism>